<feature type="region of interest" description="Disordered" evidence="1">
    <location>
        <begin position="468"/>
        <end position="491"/>
    </location>
</feature>
<protein>
    <submittedName>
        <fullName evidence="2">Uncharacterized protein</fullName>
    </submittedName>
</protein>
<organism evidence="2">
    <name type="scientific">Hyalomma excavatum</name>
    <dbReference type="NCBI Taxonomy" id="257692"/>
    <lineage>
        <taxon>Eukaryota</taxon>
        <taxon>Metazoa</taxon>
        <taxon>Ecdysozoa</taxon>
        <taxon>Arthropoda</taxon>
        <taxon>Chelicerata</taxon>
        <taxon>Arachnida</taxon>
        <taxon>Acari</taxon>
        <taxon>Parasitiformes</taxon>
        <taxon>Ixodida</taxon>
        <taxon>Ixodoidea</taxon>
        <taxon>Ixodidae</taxon>
        <taxon>Hyalomminae</taxon>
        <taxon>Hyalomma</taxon>
    </lineage>
</organism>
<proteinExistence type="evidence at transcript level"/>
<dbReference type="EMBL" id="GEFH01003157">
    <property type="protein sequence ID" value="JAP65424.1"/>
    <property type="molecule type" value="mRNA"/>
</dbReference>
<evidence type="ECO:0000313" key="2">
    <source>
        <dbReference type="EMBL" id="JAP65424.1"/>
    </source>
</evidence>
<feature type="compositionally biased region" description="Basic residues" evidence="1">
    <location>
        <begin position="468"/>
        <end position="481"/>
    </location>
</feature>
<dbReference type="AlphaFoldDB" id="A0A131XCN9"/>
<reference evidence="2" key="1">
    <citation type="journal article" date="2017" name="Ticks Tick Borne Dis.">
        <title>An insight into the sialome of Hyalomma excavatum.</title>
        <authorList>
            <person name="Ribeiro J.M."/>
            <person name="Slovak M."/>
            <person name="Francischetti I.M."/>
        </authorList>
    </citation>
    <scope>NUCLEOTIDE SEQUENCE</scope>
    <source>
        <strain evidence="2">Samish</strain>
        <tissue evidence="2">Salivary glands</tissue>
    </source>
</reference>
<accession>A0A131XCN9</accession>
<evidence type="ECO:0000256" key="1">
    <source>
        <dbReference type="SAM" id="MobiDB-lite"/>
    </source>
</evidence>
<feature type="non-terminal residue" evidence="2">
    <location>
        <position position="1"/>
    </location>
</feature>
<sequence>SPDNAAEYLRVISILLETPHSMASGSSGSSRAALPPPAAWQLPEFRGFQDDADQWIEAMNVLGARYAWPDHYKLLVAISNIGNAAAAWHRYEGVRQHSWQEWSSRLIAVFGRIHHHNPVISDSDLCTTEEGAQKERHLEAAASNCSSSAENITACPDMLIGLNLCLPKQISTEQTEFQHHHSDLIYTTDPAQPTCESGDDDQPSITTSTAPPEHRAHHEAFFLAREPVCDLCGDDAIQATCDNNSQSRPRPLRQSLAECAEVPKSPCGAPPKSGNIYSTDEATFIEDPPLQPKSTTGLNVAPKPYYLDAAASHSSLSRPLECSFPLTLAATTLSMCKLPRPTTGELVHLSRAPTSRRHATESMRHLHVNGREHAPLTTSDLRPRSIRRKEIPLHRMRYHLPQTCLAACRVKPQRGRDRRPPWQSKCRSLEVLLVVLQKKSQHDQHLQRPTLYSQCRPPEDFFRLLQGRPRRGRDRPQRHSQCRPPEKLISA</sequence>
<name>A0A131XCN9_9ACAR</name>